<dbReference type="Proteomes" id="UP000808914">
    <property type="component" value="Unassembled WGS sequence"/>
</dbReference>
<name>A0ABS2PZV1_9BACL</name>
<accession>A0ABS2PZV1</accession>
<comment type="caution">
    <text evidence="1">The sequence shown here is derived from an EMBL/GenBank/DDBJ whole genome shotgun (WGS) entry which is preliminary data.</text>
</comment>
<organism evidence="1 2">
    <name type="scientific">Scopulibacillus daqui</name>
    <dbReference type="NCBI Taxonomy" id="1469162"/>
    <lineage>
        <taxon>Bacteria</taxon>
        <taxon>Bacillati</taxon>
        <taxon>Bacillota</taxon>
        <taxon>Bacilli</taxon>
        <taxon>Bacillales</taxon>
        <taxon>Sporolactobacillaceae</taxon>
        <taxon>Scopulibacillus</taxon>
    </lineage>
</organism>
<evidence type="ECO:0000313" key="2">
    <source>
        <dbReference type="Proteomes" id="UP000808914"/>
    </source>
</evidence>
<keyword evidence="2" id="KW-1185">Reference proteome</keyword>
<dbReference type="SUPFAM" id="SSF57938">
    <property type="entry name" value="DnaJ/Hsp40 cysteine-rich domain"/>
    <property type="match status" value="1"/>
</dbReference>
<dbReference type="InterPro" id="IPR036410">
    <property type="entry name" value="HSP_DnaJ_Cys-rich_dom_sf"/>
</dbReference>
<dbReference type="RefSeq" id="WP_205003519.1">
    <property type="nucleotide sequence ID" value="NZ_JAFBER010000010.1"/>
</dbReference>
<proteinExistence type="predicted"/>
<protein>
    <submittedName>
        <fullName evidence="1">DnaJ-class molecular chaperone</fullName>
    </submittedName>
</protein>
<sequence>MGLFNAISNWKSERHGKHVSKMRALGRCPDCNGKGFTTLFNYEFSAPLDCPSCNGSGLYSDWAKSNEIKH</sequence>
<dbReference type="EMBL" id="JAFBER010000010">
    <property type="protein sequence ID" value="MBM7645583.1"/>
    <property type="molecule type" value="Genomic_DNA"/>
</dbReference>
<dbReference type="Gene3D" id="2.10.230.10">
    <property type="entry name" value="Heat shock protein DnaJ, cysteine-rich domain"/>
    <property type="match status" value="1"/>
</dbReference>
<evidence type="ECO:0000313" key="1">
    <source>
        <dbReference type="EMBL" id="MBM7645583.1"/>
    </source>
</evidence>
<gene>
    <name evidence="1" type="ORF">JOD45_001801</name>
</gene>
<reference evidence="1 2" key="1">
    <citation type="submission" date="2021-01" db="EMBL/GenBank/DDBJ databases">
        <title>Genomic Encyclopedia of Type Strains, Phase IV (KMG-IV): sequencing the most valuable type-strain genomes for metagenomic binning, comparative biology and taxonomic classification.</title>
        <authorList>
            <person name="Goeker M."/>
        </authorList>
    </citation>
    <scope>NUCLEOTIDE SEQUENCE [LARGE SCALE GENOMIC DNA]</scope>
    <source>
        <strain evidence="1 2">DSM 28236</strain>
    </source>
</reference>